<dbReference type="GO" id="GO:0003677">
    <property type="term" value="F:DNA binding"/>
    <property type="evidence" value="ECO:0007669"/>
    <property type="project" value="UniProtKB-UniRule"/>
</dbReference>
<dbReference type="Proteomes" id="UP000829354">
    <property type="component" value="Chromosome IV"/>
</dbReference>
<keyword evidence="9" id="KW-1185">Reference proteome</keyword>
<feature type="region of interest" description="Disordered" evidence="6">
    <location>
        <begin position="75"/>
        <end position="167"/>
    </location>
</feature>
<keyword evidence="2 5" id="KW-0863">Zinc-finger</keyword>
<dbReference type="AlphaFoldDB" id="A0AAE9EXJ9"/>
<name>A0AAE9EXJ9_CAEBR</name>
<sequence>MKERRCCYCWKMMPSTAVTMFTRNGEERKKWIEALGEGFAKQMQNRGDKISYICKSHFPEECVRKRGSSDAIPFASFSHEAPTSSSGNVDFDMGEPSDAMDLGDDDDDEEEGVDDDEEEYSDDDEEEDLGEDEEKMSVYEPSSDDSMGGESDESEERGETGEDDFDSLEHVLVGLEQSRHDTTLCRLVSTQPRVDSDSCRVDSESTRRRSLFREDYARARTLV</sequence>
<keyword evidence="1" id="KW-0479">Metal-binding</keyword>
<keyword evidence="4 5" id="KW-0238">DNA-binding</keyword>
<protein>
    <recommendedName>
        <fullName evidence="7">THAP-type domain-containing protein</fullName>
    </recommendedName>
</protein>
<evidence type="ECO:0000313" key="8">
    <source>
        <dbReference type="EMBL" id="UMM30614.1"/>
    </source>
</evidence>
<feature type="compositionally biased region" description="Low complexity" evidence="6">
    <location>
        <begin position="140"/>
        <end position="149"/>
    </location>
</feature>
<dbReference type="GO" id="GO:0008270">
    <property type="term" value="F:zinc ion binding"/>
    <property type="evidence" value="ECO:0007669"/>
    <property type="project" value="UniProtKB-KW"/>
</dbReference>
<accession>A0AAE9EXJ9</accession>
<reference evidence="8 9" key="1">
    <citation type="submission" date="2022-04" db="EMBL/GenBank/DDBJ databases">
        <title>Chromosome-level reference genomes for two strains of Caenorhabditis briggsae: an improved platform for comparative genomics.</title>
        <authorList>
            <person name="Stevens L."/>
            <person name="Andersen E."/>
        </authorList>
    </citation>
    <scope>NUCLEOTIDE SEQUENCE [LARGE SCALE GENOMIC DNA]</scope>
    <source>
        <strain evidence="8">VX34</strain>
        <tissue evidence="8">Whole-organism</tissue>
    </source>
</reference>
<keyword evidence="3" id="KW-0862">Zinc</keyword>
<evidence type="ECO:0000256" key="5">
    <source>
        <dbReference type="PROSITE-ProRule" id="PRU00309"/>
    </source>
</evidence>
<evidence type="ECO:0000313" key="9">
    <source>
        <dbReference type="Proteomes" id="UP000829354"/>
    </source>
</evidence>
<gene>
    <name evidence="8" type="ORF">L5515_012417</name>
</gene>
<evidence type="ECO:0000256" key="2">
    <source>
        <dbReference type="ARBA" id="ARBA00022771"/>
    </source>
</evidence>
<feature type="compositionally biased region" description="Acidic residues" evidence="6">
    <location>
        <begin position="150"/>
        <end position="166"/>
    </location>
</feature>
<evidence type="ECO:0000259" key="7">
    <source>
        <dbReference type="PROSITE" id="PS50950"/>
    </source>
</evidence>
<feature type="compositionally biased region" description="Acidic residues" evidence="6">
    <location>
        <begin position="101"/>
        <end position="134"/>
    </location>
</feature>
<feature type="domain" description="THAP-type" evidence="7">
    <location>
        <begin position="1"/>
        <end position="76"/>
    </location>
</feature>
<dbReference type="EMBL" id="CP092623">
    <property type="protein sequence ID" value="UMM30614.1"/>
    <property type="molecule type" value="Genomic_DNA"/>
</dbReference>
<proteinExistence type="predicted"/>
<evidence type="ECO:0000256" key="6">
    <source>
        <dbReference type="SAM" id="MobiDB-lite"/>
    </source>
</evidence>
<dbReference type="Pfam" id="PF05485">
    <property type="entry name" value="THAP"/>
    <property type="match status" value="1"/>
</dbReference>
<dbReference type="InterPro" id="IPR006612">
    <property type="entry name" value="THAP_Znf"/>
</dbReference>
<evidence type="ECO:0000256" key="1">
    <source>
        <dbReference type="ARBA" id="ARBA00022723"/>
    </source>
</evidence>
<evidence type="ECO:0000256" key="4">
    <source>
        <dbReference type="ARBA" id="ARBA00023125"/>
    </source>
</evidence>
<organism evidence="8 9">
    <name type="scientific">Caenorhabditis briggsae</name>
    <dbReference type="NCBI Taxonomy" id="6238"/>
    <lineage>
        <taxon>Eukaryota</taxon>
        <taxon>Metazoa</taxon>
        <taxon>Ecdysozoa</taxon>
        <taxon>Nematoda</taxon>
        <taxon>Chromadorea</taxon>
        <taxon>Rhabditida</taxon>
        <taxon>Rhabditina</taxon>
        <taxon>Rhabditomorpha</taxon>
        <taxon>Rhabditoidea</taxon>
        <taxon>Rhabditidae</taxon>
        <taxon>Peloderinae</taxon>
        <taxon>Caenorhabditis</taxon>
    </lineage>
</organism>
<evidence type="ECO:0000256" key="3">
    <source>
        <dbReference type="ARBA" id="ARBA00022833"/>
    </source>
</evidence>
<dbReference type="PROSITE" id="PS50950">
    <property type="entry name" value="ZF_THAP"/>
    <property type="match status" value="1"/>
</dbReference>